<proteinExistence type="predicted"/>
<evidence type="ECO:0000256" key="1">
    <source>
        <dbReference type="SAM" id="MobiDB-lite"/>
    </source>
</evidence>
<feature type="region of interest" description="Disordered" evidence="1">
    <location>
        <begin position="138"/>
        <end position="164"/>
    </location>
</feature>
<dbReference type="AlphaFoldDB" id="A0A8H6JQP5"/>
<protein>
    <submittedName>
        <fullName evidence="2">Uncharacterized protein</fullName>
    </submittedName>
</protein>
<keyword evidence="3" id="KW-1185">Reference proteome</keyword>
<name>A0A8H6JQP5_9PEZI</name>
<gene>
    <name evidence="2" type="ORF">CSOJ01_02339</name>
</gene>
<sequence>MRRRAPDAGSNLAARGRHTRLAHVPTTQFEFRAAAASLVLVPKGPKPKASPCLQSLFDALFVSSRASDDLIGSPRLRPWILQSPVSRTRKDDDGWPPRRRGTLLLLSSSSPHQRPNKTPVSLHGVRVGCLDAQRQAARCPSVQRESGPTPAGMASQWDGMHGKGSPICAEGATLRPVLREDWTGSQVHAGKQFPVQVVVMQAR</sequence>
<evidence type="ECO:0000313" key="3">
    <source>
        <dbReference type="Proteomes" id="UP000652219"/>
    </source>
</evidence>
<dbReference type="Proteomes" id="UP000652219">
    <property type="component" value="Unassembled WGS sequence"/>
</dbReference>
<comment type="caution">
    <text evidence="2">The sequence shown here is derived from an EMBL/GenBank/DDBJ whole genome shotgun (WGS) entry which is preliminary data.</text>
</comment>
<reference evidence="2 3" key="1">
    <citation type="journal article" date="2020" name="Phytopathology">
        <title>Genome Sequence Resources of Colletotrichum truncatum, C. plurivorum, C. musicola, and C. sojae: Four Species Pathogenic to Soybean (Glycine max).</title>
        <authorList>
            <person name="Rogerio F."/>
            <person name="Boufleur T.R."/>
            <person name="Ciampi-Guillardi M."/>
            <person name="Sukno S.A."/>
            <person name="Thon M.R."/>
            <person name="Massola Junior N.S."/>
            <person name="Baroncelli R."/>
        </authorList>
    </citation>
    <scope>NUCLEOTIDE SEQUENCE [LARGE SCALE GENOMIC DNA]</scope>
    <source>
        <strain evidence="2 3">LFN0009</strain>
    </source>
</reference>
<evidence type="ECO:0000313" key="2">
    <source>
        <dbReference type="EMBL" id="KAF6817629.1"/>
    </source>
</evidence>
<dbReference type="EMBL" id="WIGN01000020">
    <property type="protein sequence ID" value="KAF6817629.1"/>
    <property type="molecule type" value="Genomic_DNA"/>
</dbReference>
<accession>A0A8H6JQP5</accession>
<organism evidence="2 3">
    <name type="scientific">Colletotrichum sojae</name>
    <dbReference type="NCBI Taxonomy" id="2175907"/>
    <lineage>
        <taxon>Eukaryota</taxon>
        <taxon>Fungi</taxon>
        <taxon>Dikarya</taxon>
        <taxon>Ascomycota</taxon>
        <taxon>Pezizomycotina</taxon>
        <taxon>Sordariomycetes</taxon>
        <taxon>Hypocreomycetidae</taxon>
        <taxon>Glomerellales</taxon>
        <taxon>Glomerellaceae</taxon>
        <taxon>Colletotrichum</taxon>
        <taxon>Colletotrichum orchidearum species complex</taxon>
    </lineage>
</organism>